<dbReference type="SUPFAM" id="SSF53254">
    <property type="entry name" value="Phosphoglycerate mutase-like"/>
    <property type="match status" value="1"/>
</dbReference>
<feature type="domain" description="RNase H type-1" evidence="1">
    <location>
        <begin position="1"/>
        <end position="135"/>
    </location>
</feature>
<dbReference type="InterPro" id="IPR029033">
    <property type="entry name" value="His_PPase_superfam"/>
</dbReference>
<gene>
    <name evidence="2" type="ORF">A1sIIB76_01335</name>
</gene>
<dbReference type="CDD" id="cd07067">
    <property type="entry name" value="HP_PGM_like"/>
    <property type="match status" value="1"/>
</dbReference>
<name>A0AAC9YUY0_9ACTN</name>
<dbReference type="Gene3D" id="3.30.420.10">
    <property type="entry name" value="Ribonuclease H-like superfamily/Ribonuclease H"/>
    <property type="match status" value="1"/>
</dbReference>
<dbReference type="InterPro" id="IPR036397">
    <property type="entry name" value="RNaseH_sf"/>
</dbReference>
<dbReference type="PROSITE" id="PS50879">
    <property type="entry name" value="RNASE_H_1"/>
    <property type="match status" value="1"/>
</dbReference>
<evidence type="ECO:0000313" key="2">
    <source>
        <dbReference type="EMBL" id="ASY22252.1"/>
    </source>
</evidence>
<dbReference type="InterPro" id="IPR013078">
    <property type="entry name" value="His_Pase_superF_clade-1"/>
</dbReference>
<dbReference type="GO" id="GO:0003676">
    <property type="term" value="F:nucleic acid binding"/>
    <property type="evidence" value="ECO:0007669"/>
    <property type="project" value="InterPro"/>
</dbReference>
<protein>
    <submittedName>
        <fullName evidence="2">Probable phosphoglycerate mutase</fullName>
    </submittedName>
</protein>
<dbReference type="InterPro" id="IPR050275">
    <property type="entry name" value="PGM_Phosphatase"/>
</dbReference>
<dbReference type="GO" id="GO:0004523">
    <property type="term" value="F:RNA-DNA hybrid ribonuclease activity"/>
    <property type="evidence" value="ECO:0007669"/>
    <property type="project" value="InterPro"/>
</dbReference>
<reference evidence="2 3" key="1">
    <citation type="submission" date="2016-07" db="EMBL/GenBank/DDBJ databases">
        <title>High microdiversification within the ubiquitous acI lineage of Actinobacteria.</title>
        <authorList>
            <person name="Neuenschwander S.M."/>
            <person name="Salcher M."/>
            <person name="Ghai R."/>
            <person name="Pernthaler J."/>
        </authorList>
    </citation>
    <scope>NUCLEOTIDE SEQUENCE [LARGE SCALE GENOMIC DNA]</scope>
    <source>
        <strain evidence="2">MMS-IIB-76</strain>
    </source>
</reference>
<dbReference type="Proteomes" id="UP000217194">
    <property type="component" value="Chromosome"/>
</dbReference>
<dbReference type="InterPro" id="IPR002156">
    <property type="entry name" value="RNaseH_domain"/>
</dbReference>
<dbReference type="SUPFAM" id="SSF53098">
    <property type="entry name" value="Ribonuclease H-like"/>
    <property type="match status" value="1"/>
</dbReference>
<dbReference type="GO" id="GO:0016791">
    <property type="term" value="F:phosphatase activity"/>
    <property type="evidence" value="ECO:0007669"/>
    <property type="project" value="TreeGrafter"/>
</dbReference>
<evidence type="ECO:0000259" key="1">
    <source>
        <dbReference type="PROSITE" id="PS50879"/>
    </source>
</evidence>
<evidence type="ECO:0000313" key="3">
    <source>
        <dbReference type="Proteomes" id="UP000217194"/>
    </source>
</evidence>
<dbReference type="RefSeq" id="WP_095696779.1">
    <property type="nucleotide sequence ID" value="NZ_CP016778.1"/>
</dbReference>
<proteinExistence type="predicted"/>
<dbReference type="PANTHER" id="PTHR48100">
    <property type="entry name" value="BROAD-SPECIFICITY PHOSPHATASE YOR283W-RELATED"/>
    <property type="match status" value="1"/>
</dbReference>
<dbReference type="InterPro" id="IPR012337">
    <property type="entry name" value="RNaseH-like_sf"/>
</dbReference>
<dbReference type="SMART" id="SM00855">
    <property type="entry name" value="PGAM"/>
    <property type="match status" value="1"/>
</dbReference>
<dbReference type="GO" id="GO:0005737">
    <property type="term" value="C:cytoplasm"/>
    <property type="evidence" value="ECO:0007669"/>
    <property type="project" value="TreeGrafter"/>
</dbReference>
<sequence>MARHFKLTADGGSRGNPGPAGYGAVVTENGKIVAELFDVIGVATNNVAEYNGLLAGLAHIHQLDKEATVEVAMDSKLVVEQMSGRWQIKHADMRDLAKQCRDAHTPSLVTYSWIPRDDNSHADRLANKALDGGSAHKPAAVIQQNYLTDRLRSAEIPTFIYFVRHGETVLTPTRKFSGTGALDPELMQDGLDQAELVAEEAVKLGAEVLIASPLNRTRQTAEAIARTTGLEIIFDEAWFELSFGSWDGKSIEEVKEQEPDAYQAWLNSTAYAPGGGESWDQATVRIEEALEKLVAEYPGKKIIVVTHNGVIKTAVRLAIGAPAEAVFHVDAAPCSISSISIWPSDGLRAVRSVNERGHLR</sequence>
<dbReference type="Pfam" id="PF00300">
    <property type="entry name" value="His_Phos_1"/>
    <property type="match status" value="1"/>
</dbReference>
<dbReference type="Gene3D" id="3.40.50.1240">
    <property type="entry name" value="Phosphoglycerate mutase-like"/>
    <property type="match status" value="1"/>
</dbReference>
<organism evidence="2 3">
    <name type="scientific">Candidatus Planktophila versatilis</name>
    <dbReference type="NCBI Taxonomy" id="1884905"/>
    <lineage>
        <taxon>Bacteria</taxon>
        <taxon>Bacillati</taxon>
        <taxon>Actinomycetota</taxon>
        <taxon>Actinomycetes</taxon>
        <taxon>Candidatus Nanopelagicales</taxon>
        <taxon>Candidatus Nanopelagicaceae</taxon>
        <taxon>Candidatus Planktophila</taxon>
    </lineage>
</organism>
<dbReference type="CDD" id="cd09279">
    <property type="entry name" value="RNase_HI_like"/>
    <property type="match status" value="1"/>
</dbReference>
<dbReference type="PANTHER" id="PTHR48100:SF1">
    <property type="entry name" value="HISTIDINE PHOSPHATASE FAMILY PROTEIN-RELATED"/>
    <property type="match status" value="1"/>
</dbReference>
<accession>A0AAC9YUY0</accession>
<dbReference type="NCBIfam" id="NF005567">
    <property type="entry name" value="PRK07238.1"/>
    <property type="match status" value="1"/>
</dbReference>
<dbReference type="EMBL" id="CP016778">
    <property type="protein sequence ID" value="ASY22252.1"/>
    <property type="molecule type" value="Genomic_DNA"/>
</dbReference>
<dbReference type="Pfam" id="PF13456">
    <property type="entry name" value="RVT_3"/>
    <property type="match status" value="1"/>
</dbReference>
<dbReference type="AlphaFoldDB" id="A0AAC9YUY0"/>